<dbReference type="GO" id="GO:0003700">
    <property type="term" value="F:DNA-binding transcription factor activity"/>
    <property type="evidence" value="ECO:0007669"/>
    <property type="project" value="InterPro"/>
</dbReference>
<accession>A0A9X1MFK5</accession>
<dbReference type="SUPFAM" id="SSF46955">
    <property type="entry name" value="Putative DNA-binding domain"/>
    <property type="match status" value="1"/>
</dbReference>
<organism evidence="3 4">
    <name type="scientific">Arthrobacter caoxuetaonis</name>
    <dbReference type="NCBI Taxonomy" id="2886935"/>
    <lineage>
        <taxon>Bacteria</taxon>
        <taxon>Bacillati</taxon>
        <taxon>Actinomycetota</taxon>
        <taxon>Actinomycetes</taxon>
        <taxon>Micrococcales</taxon>
        <taxon>Micrococcaceae</taxon>
        <taxon>Arthrobacter</taxon>
    </lineage>
</organism>
<dbReference type="AlphaFoldDB" id="A0A9X1MFK5"/>
<dbReference type="PROSITE" id="PS50937">
    <property type="entry name" value="HTH_MERR_2"/>
    <property type="match status" value="1"/>
</dbReference>
<dbReference type="Pfam" id="PF07739">
    <property type="entry name" value="TipAS"/>
    <property type="match status" value="1"/>
</dbReference>
<reference evidence="3" key="1">
    <citation type="submission" date="2021-10" db="EMBL/GenBank/DDBJ databases">
        <title>Novel species in genus Arthrobacter.</title>
        <authorList>
            <person name="Liu Y."/>
        </authorList>
    </citation>
    <scope>NUCLEOTIDE SEQUENCE</scope>
    <source>
        <strain evidence="3">Zg-Y453</strain>
    </source>
</reference>
<dbReference type="CDD" id="cd01106">
    <property type="entry name" value="HTH_TipAL-Mta"/>
    <property type="match status" value="1"/>
</dbReference>
<dbReference type="RefSeq" id="WP_227895619.1">
    <property type="nucleotide sequence ID" value="NZ_CP099466.1"/>
</dbReference>
<keyword evidence="1" id="KW-0238">DNA-binding</keyword>
<feature type="domain" description="HTH merR-type" evidence="2">
    <location>
        <begin position="12"/>
        <end position="81"/>
    </location>
</feature>
<dbReference type="PANTHER" id="PTHR30204">
    <property type="entry name" value="REDOX-CYCLING DRUG-SENSING TRANSCRIPTIONAL ACTIVATOR SOXR"/>
    <property type="match status" value="1"/>
</dbReference>
<dbReference type="Proteomes" id="UP001139158">
    <property type="component" value="Unassembled WGS sequence"/>
</dbReference>
<dbReference type="InterPro" id="IPR036244">
    <property type="entry name" value="TipA-like_antibiotic-bd"/>
</dbReference>
<keyword evidence="4" id="KW-1185">Reference proteome</keyword>
<dbReference type="InterPro" id="IPR009061">
    <property type="entry name" value="DNA-bd_dom_put_sf"/>
</dbReference>
<dbReference type="PANTHER" id="PTHR30204:SF97">
    <property type="entry name" value="MERR FAMILY REGULATORY PROTEIN"/>
    <property type="match status" value="1"/>
</dbReference>
<dbReference type="SMART" id="SM00422">
    <property type="entry name" value="HTH_MERR"/>
    <property type="match status" value="1"/>
</dbReference>
<evidence type="ECO:0000256" key="1">
    <source>
        <dbReference type="ARBA" id="ARBA00023125"/>
    </source>
</evidence>
<evidence type="ECO:0000259" key="2">
    <source>
        <dbReference type="PROSITE" id="PS50937"/>
    </source>
</evidence>
<dbReference type="GO" id="GO:0003677">
    <property type="term" value="F:DNA binding"/>
    <property type="evidence" value="ECO:0007669"/>
    <property type="project" value="UniProtKB-KW"/>
</dbReference>
<dbReference type="PRINTS" id="PR00040">
    <property type="entry name" value="HTHMERR"/>
</dbReference>
<gene>
    <name evidence="3" type="ORF">LJ757_07990</name>
</gene>
<proteinExistence type="predicted"/>
<dbReference type="Gene3D" id="1.10.490.50">
    <property type="entry name" value="Antibiotic binding domain of TipA-like multidrug resistance regulators"/>
    <property type="match status" value="1"/>
</dbReference>
<sequence>MNHGTRNAAGRDFPVQEVARLAGITSRTLRHYDAVGLLPPSRIGGNGYRYYDQHALIRLQRILLLRELGLGLAEIAGVLERQGNTTDALRTHLAWLEQEKDRLARQIASVTRTITALEKGQDIMAENTFDGFDHTQYKDEVEQKWGREAYARSDEWWKNMDDGERSRWKAETEELGRAWTEAAAQGTDPTSAAAQGLAARHVDWLKSVAGAPTGPDQLSGYVRSLAGMYVADPRFAANYGGAEGAEFVRDALLVYVEGGMAD</sequence>
<dbReference type="InterPro" id="IPR012925">
    <property type="entry name" value="TipAS_dom"/>
</dbReference>
<dbReference type="Gene3D" id="1.10.1660.10">
    <property type="match status" value="1"/>
</dbReference>
<dbReference type="EMBL" id="JAJFZV010000007">
    <property type="protein sequence ID" value="MCC3297739.1"/>
    <property type="molecule type" value="Genomic_DNA"/>
</dbReference>
<evidence type="ECO:0000313" key="3">
    <source>
        <dbReference type="EMBL" id="MCC3297739.1"/>
    </source>
</evidence>
<protein>
    <submittedName>
        <fullName evidence="3">MerR family transcriptional regulator</fullName>
    </submittedName>
</protein>
<dbReference type="InterPro" id="IPR000551">
    <property type="entry name" value="MerR-type_HTH_dom"/>
</dbReference>
<dbReference type="SUPFAM" id="SSF89082">
    <property type="entry name" value="Antibiotic binding domain of TipA-like multidrug resistance regulators"/>
    <property type="match status" value="1"/>
</dbReference>
<comment type="caution">
    <text evidence="3">The sequence shown here is derived from an EMBL/GenBank/DDBJ whole genome shotgun (WGS) entry which is preliminary data.</text>
</comment>
<name>A0A9X1MFK5_9MICC</name>
<dbReference type="InterPro" id="IPR047057">
    <property type="entry name" value="MerR_fam"/>
</dbReference>
<dbReference type="Pfam" id="PF13411">
    <property type="entry name" value="MerR_1"/>
    <property type="match status" value="1"/>
</dbReference>
<evidence type="ECO:0000313" key="4">
    <source>
        <dbReference type="Proteomes" id="UP001139158"/>
    </source>
</evidence>